<keyword evidence="6" id="KW-0129">CBS domain</keyword>
<dbReference type="PANTHER" id="PTHR11689">
    <property type="entry name" value="CHLORIDE CHANNEL PROTEIN CLC FAMILY MEMBER"/>
    <property type="match status" value="1"/>
</dbReference>
<dbReference type="EMBL" id="JAVYJV010000109">
    <property type="protein sequence ID" value="KAK4336655.1"/>
    <property type="molecule type" value="Genomic_DNA"/>
</dbReference>
<dbReference type="Pfam" id="PF00654">
    <property type="entry name" value="Voltage_CLC"/>
    <property type="match status" value="1"/>
</dbReference>
<dbReference type="AlphaFoldDB" id="A0AAE1UTB2"/>
<dbReference type="GO" id="GO:0015108">
    <property type="term" value="F:chloride transmembrane transporter activity"/>
    <property type="evidence" value="ECO:0007669"/>
    <property type="project" value="InterPro"/>
</dbReference>
<proteinExistence type="predicted"/>
<evidence type="ECO:0000256" key="2">
    <source>
        <dbReference type="ARBA" id="ARBA00022692"/>
    </source>
</evidence>
<dbReference type="SUPFAM" id="SSF81340">
    <property type="entry name" value="Clc chloride channel"/>
    <property type="match status" value="1"/>
</dbReference>
<dbReference type="PROSITE" id="PS00018">
    <property type="entry name" value="EF_HAND_1"/>
    <property type="match status" value="1"/>
</dbReference>
<keyword evidence="7 8" id="KW-0472">Membrane</keyword>
<comment type="subcellular location">
    <subcellularLocation>
        <location evidence="1">Membrane</location>
        <topology evidence="1">Multi-pass membrane protein</topology>
    </subcellularLocation>
</comment>
<reference evidence="10" key="1">
    <citation type="submission" date="2023-12" db="EMBL/GenBank/DDBJ databases">
        <title>Genome assembly of Anisodus tanguticus.</title>
        <authorList>
            <person name="Wang Y.-J."/>
        </authorList>
    </citation>
    <scope>NUCLEOTIDE SEQUENCE</scope>
    <source>
        <strain evidence="10">KB-2021</strain>
        <tissue evidence="10">Leaf</tissue>
    </source>
</reference>
<gene>
    <name evidence="10" type="ORF">RND71_044061</name>
</gene>
<dbReference type="InterPro" id="IPR014743">
    <property type="entry name" value="Cl-channel_core"/>
</dbReference>
<dbReference type="Proteomes" id="UP001291623">
    <property type="component" value="Unassembled WGS sequence"/>
</dbReference>
<dbReference type="PROSITE" id="PS50222">
    <property type="entry name" value="EF_HAND_2"/>
    <property type="match status" value="1"/>
</dbReference>
<evidence type="ECO:0000313" key="10">
    <source>
        <dbReference type="EMBL" id="KAK4336655.1"/>
    </source>
</evidence>
<evidence type="ECO:0000256" key="3">
    <source>
        <dbReference type="ARBA" id="ARBA00022737"/>
    </source>
</evidence>
<organism evidence="10 11">
    <name type="scientific">Anisodus tanguticus</name>
    <dbReference type="NCBI Taxonomy" id="243964"/>
    <lineage>
        <taxon>Eukaryota</taxon>
        <taxon>Viridiplantae</taxon>
        <taxon>Streptophyta</taxon>
        <taxon>Embryophyta</taxon>
        <taxon>Tracheophyta</taxon>
        <taxon>Spermatophyta</taxon>
        <taxon>Magnoliopsida</taxon>
        <taxon>eudicotyledons</taxon>
        <taxon>Gunneridae</taxon>
        <taxon>Pentapetalae</taxon>
        <taxon>asterids</taxon>
        <taxon>lamiids</taxon>
        <taxon>Solanales</taxon>
        <taxon>Solanaceae</taxon>
        <taxon>Solanoideae</taxon>
        <taxon>Hyoscyameae</taxon>
        <taxon>Anisodus</taxon>
    </lineage>
</organism>
<evidence type="ECO:0000256" key="8">
    <source>
        <dbReference type="SAM" id="Phobius"/>
    </source>
</evidence>
<name>A0AAE1UTB2_9SOLA</name>
<evidence type="ECO:0000256" key="4">
    <source>
        <dbReference type="ARBA" id="ARBA00022837"/>
    </source>
</evidence>
<keyword evidence="3" id="KW-0677">Repeat</keyword>
<comment type="caution">
    <text evidence="10">The sequence shown here is derived from an EMBL/GenBank/DDBJ whole genome shotgun (WGS) entry which is preliminary data.</text>
</comment>
<keyword evidence="11" id="KW-1185">Reference proteome</keyword>
<accession>A0AAE1UTB2</accession>
<feature type="domain" description="EF-hand" evidence="9">
    <location>
        <begin position="10"/>
        <end position="32"/>
    </location>
</feature>
<feature type="transmembrane region" description="Helical" evidence="8">
    <location>
        <begin position="69"/>
        <end position="93"/>
    </location>
</feature>
<dbReference type="GO" id="GO:0005765">
    <property type="term" value="C:lysosomal membrane"/>
    <property type="evidence" value="ECO:0007669"/>
    <property type="project" value="TreeGrafter"/>
</dbReference>
<evidence type="ECO:0000256" key="1">
    <source>
        <dbReference type="ARBA" id="ARBA00004141"/>
    </source>
</evidence>
<evidence type="ECO:0000313" key="11">
    <source>
        <dbReference type="Proteomes" id="UP001291623"/>
    </source>
</evidence>
<dbReference type="SUPFAM" id="SSF47473">
    <property type="entry name" value="EF-hand"/>
    <property type="match status" value="1"/>
</dbReference>
<dbReference type="InterPro" id="IPR018247">
    <property type="entry name" value="EF_Hand_1_Ca_BS"/>
</dbReference>
<evidence type="ECO:0000256" key="5">
    <source>
        <dbReference type="ARBA" id="ARBA00022989"/>
    </source>
</evidence>
<dbReference type="InterPro" id="IPR011992">
    <property type="entry name" value="EF-hand-dom_pair"/>
</dbReference>
<evidence type="ECO:0000256" key="6">
    <source>
        <dbReference type="ARBA" id="ARBA00023122"/>
    </source>
</evidence>
<evidence type="ECO:0000256" key="7">
    <source>
        <dbReference type="ARBA" id="ARBA00023136"/>
    </source>
</evidence>
<dbReference type="InterPro" id="IPR001807">
    <property type="entry name" value="ClC"/>
</dbReference>
<evidence type="ECO:0000259" key="9">
    <source>
        <dbReference type="PROSITE" id="PS50222"/>
    </source>
</evidence>
<dbReference type="Gene3D" id="1.10.238.10">
    <property type="entry name" value="EF-hand"/>
    <property type="match status" value="1"/>
</dbReference>
<protein>
    <recommendedName>
        <fullName evidence="9">EF-hand domain-containing protein</fullName>
    </recommendedName>
</protein>
<dbReference type="PANTHER" id="PTHR11689:SF136">
    <property type="entry name" value="H(+)_CL(-) EXCHANGE TRANSPORTER 7"/>
    <property type="match status" value="1"/>
</dbReference>
<keyword evidence="5 8" id="KW-1133">Transmembrane helix</keyword>
<dbReference type="GO" id="GO:0005509">
    <property type="term" value="F:calcium ion binding"/>
    <property type="evidence" value="ECO:0007669"/>
    <property type="project" value="InterPro"/>
</dbReference>
<keyword evidence="2 8" id="KW-0812">Transmembrane</keyword>
<dbReference type="Gene3D" id="1.10.3080.10">
    <property type="entry name" value="Clc chloride channel"/>
    <property type="match status" value="1"/>
</dbReference>
<keyword evidence="4" id="KW-0106">Calcium</keyword>
<sequence length="96" mass="10520">MIDPILETDDKNKDGFIDYAEFVMAQKSRGPMIHSGSVIAGFSQGKLTTLKIDFNIFRYFREDHEKRDFVAAGASAGVATAFSAPIGGIIIHLKNV</sequence>
<dbReference type="InterPro" id="IPR002048">
    <property type="entry name" value="EF_hand_dom"/>
</dbReference>
<dbReference type="InterPro" id="IPR051280">
    <property type="entry name" value="Cl-channel/antiporter"/>
</dbReference>